<dbReference type="NCBIfam" id="NF002677">
    <property type="entry name" value="PRK02406.1"/>
    <property type="match status" value="1"/>
</dbReference>
<dbReference type="PANTHER" id="PTHR11076">
    <property type="entry name" value="DNA REPAIR POLYMERASE UMUC / TRANSFERASE FAMILY MEMBER"/>
    <property type="match status" value="1"/>
</dbReference>
<dbReference type="GO" id="GO:0006281">
    <property type="term" value="P:DNA repair"/>
    <property type="evidence" value="ECO:0007669"/>
    <property type="project" value="UniProtKB-UniRule"/>
</dbReference>
<dbReference type="PANTHER" id="PTHR11076:SF33">
    <property type="entry name" value="DNA POLYMERASE KAPPA"/>
    <property type="match status" value="1"/>
</dbReference>
<dbReference type="InterPro" id="IPR001126">
    <property type="entry name" value="UmuC"/>
</dbReference>
<dbReference type="GO" id="GO:0042276">
    <property type="term" value="P:error-prone translesion synthesis"/>
    <property type="evidence" value="ECO:0007669"/>
    <property type="project" value="TreeGrafter"/>
</dbReference>
<dbReference type="EC" id="2.7.7.7" evidence="13"/>
<dbReference type="FunFam" id="3.30.1490.100:FF:000004">
    <property type="entry name" value="DNA polymerase IV"/>
    <property type="match status" value="1"/>
</dbReference>
<keyword evidence="5 13" id="KW-0235">DNA replication</keyword>
<sequence>MEVHAGPRMRLPLSVALASMVGMEARELERWRKCSILHVDMDAFFVSVEQRENPALVGRPVIVGFPADRSVVLSASYEARAFGVRSAMPMSQAYARCPQAVIVPPRHELYYEVSAQLMDLFRSYTDAVEQLSVDEAFLDVSGALRRVGSPVEIAQDIRRRVRSELGVSASVGIAGTKFLAKIASTRSKPDGLLVIEPEQQLEYLHSLPVKALWGVGGKSEQQLARLGLSTVADVAATPLPVLRKAFGAMGEHIHALAWGRDPRPVTPERVDKSMSAETTFAEDTRDAAALHRALLSLSHRVARRLRSGEVSAGGVALKLRYADFSTITRSRRLDYATDSGAKLYELSRMLLDAVGPLPQPIRLIGVRADHLESGSGAVQLSFDRQDDNWRKVEKSLDEVRDKFGNSGLTPARLLGARSRNRPGTESPPEKAG</sequence>
<dbReference type="Pfam" id="PF11799">
    <property type="entry name" value="IMS_C"/>
    <property type="match status" value="1"/>
</dbReference>
<evidence type="ECO:0000256" key="12">
    <source>
        <dbReference type="ARBA" id="ARBA00049244"/>
    </source>
</evidence>
<gene>
    <name evidence="13" type="primary">dinB</name>
    <name evidence="16" type="ORF">SAMN04489745_2401</name>
</gene>
<dbReference type="PROSITE" id="PS50173">
    <property type="entry name" value="UMUC"/>
    <property type="match status" value="1"/>
</dbReference>
<dbReference type="GO" id="GO:0000287">
    <property type="term" value="F:magnesium ion binding"/>
    <property type="evidence" value="ECO:0007669"/>
    <property type="project" value="UniProtKB-UniRule"/>
</dbReference>
<keyword evidence="8 13" id="KW-0460">Magnesium</keyword>
<keyword evidence="3 13" id="KW-0808">Transferase</keyword>
<evidence type="ECO:0000256" key="3">
    <source>
        <dbReference type="ARBA" id="ARBA00022679"/>
    </source>
</evidence>
<evidence type="ECO:0000256" key="10">
    <source>
        <dbReference type="ARBA" id="ARBA00023204"/>
    </source>
</evidence>
<dbReference type="AlphaFoldDB" id="A0A1H4QVZ2"/>
<evidence type="ECO:0000256" key="7">
    <source>
        <dbReference type="ARBA" id="ARBA00022763"/>
    </source>
</evidence>
<comment type="similarity">
    <text evidence="1 13">Belongs to the DNA polymerase type-Y family.</text>
</comment>
<dbReference type="NCBIfam" id="NF003015">
    <property type="entry name" value="PRK03858.1"/>
    <property type="match status" value="1"/>
</dbReference>
<dbReference type="InterPro" id="IPR022880">
    <property type="entry name" value="DNApol_IV"/>
</dbReference>
<feature type="binding site" evidence="13">
    <location>
        <position position="40"/>
    </location>
    <ligand>
        <name>Mg(2+)</name>
        <dbReference type="ChEBI" id="CHEBI:18420"/>
    </ligand>
</feature>
<evidence type="ECO:0000256" key="5">
    <source>
        <dbReference type="ARBA" id="ARBA00022705"/>
    </source>
</evidence>
<dbReference type="Pfam" id="PF00817">
    <property type="entry name" value="IMS"/>
    <property type="match status" value="1"/>
</dbReference>
<keyword evidence="13" id="KW-0238">DNA-binding</keyword>
<reference evidence="16 17" key="1">
    <citation type="submission" date="2016-10" db="EMBL/GenBank/DDBJ databases">
        <authorList>
            <person name="de Groot N.N."/>
        </authorList>
    </citation>
    <scope>NUCLEOTIDE SEQUENCE [LARGE SCALE GENOMIC DNA]</scope>
    <source>
        <strain evidence="16 17">DSM 10495</strain>
    </source>
</reference>
<dbReference type="InterPro" id="IPR024728">
    <property type="entry name" value="PolY_HhH_motif"/>
</dbReference>
<evidence type="ECO:0000256" key="1">
    <source>
        <dbReference type="ARBA" id="ARBA00010945"/>
    </source>
</evidence>
<comment type="cofactor">
    <cofactor evidence="13">
        <name>Mg(2+)</name>
        <dbReference type="ChEBI" id="CHEBI:18420"/>
    </cofactor>
    <text evidence="13">Binds 2 magnesium ions per subunit.</text>
</comment>
<feature type="binding site" evidence="13">
    <location>
        <position position="134"/>
    </location>
    <ligand>
        <name>Mg(2+)</name>
        <dbReference type="ChEBI" id="CHEBI:18420"/>
    </ligand>
</feature>
<proteinExistence type="inferred from homology"/>
<dbReference type="GO" id="GO:0005829">
    <property type="term" value="C:cytosol"/>
    <property type="evidence" value="ECO:0007669"/>
    <property type="project" value="TreeGrafter"/>
</dbReference>
<protein>
    <recommendedName>
        <fullName evidence="13">DNA polymerase IV</fullName>
        <shortName evidence="13">Pol IV</shortName>
        <ecNumber evidence="13">2.7.7.7</ecNumber>
    </recommendedName>
</protein>
<keyword evidence="4 13" id="KW-0548">Nucleotidyltransferase</keyword>
<dbReference type="CDD" id="cd03586">
    <property type="entry name" value="PolY_Pol_IV_kappa"/>
    <property type="match status" value="1"/>
</dbReference>
<evidence type="ECO:0000256" key="4">
    <source>
        <dbReference type="ARBA" id="ARBA00022695"/>
    </source>
</evidence>
<dbReference type="Gene3D" id="3.40.1170.60">
    <property type="match status" value="1"/>
</dbReference>
<dbReference type="HAMAP" id="MF_01113">
    <property type="entry name" value="DNApol_IV"/>
    <property type="match status" value="1"/>
</dbReference>
<dbReference type="Gene3D" id="3.30.1490.100">
    <property type="entry name" value="DNA polymerase, Y-family, little finger domain"/>
    <property type="match status" value="1"/>
</dbReference>
<comment type="function">
    <text evidence="11 13">Poorly processive, error-prone DNA polymerase involved in untargeted mutagenesis. Copies undamaged DNA at stalled replication forks, which arise in vivo from mismatched or misaligned primer ends. These misaligned primers can be extended by PolIV. Exhibits no 3'-5' exonuclease (proofreading) activity. May be involved in translesional synthesis, in conjunction with the beta clamp from PolIII.</text>
</comment>
<keyword evidence="17" id="KW-1185">Reference proteome</keyword>
<evidence type="ECO:0000259" key="15">
    <source>
        <dbReference type="PROSITE" id="PS50173"/>
    </source>
</evidence>
<evidence type="ECO:0000256" key="13">
    <source>
        <dbReference type="HAMAP-Rule" id="MF_01113"/>
    </source>
</evidence>
<name>A0A1H4QVZ2_9MICC</name>
<dbReference type="SUPFAM" id="SSF100879">
    <property type="entry name" value="Lesion bypass DNA polymerase (Y-family), little finger domain"/>
    <property type="match status" value="1"/>
</dbReference>
<dbReference type="GO" id="GO:0009432">
    <property type="term" value="P:SOS response"/>
    <property type="evidence" value="ECO:0007669"/>
    <property type="project" value="TreeGrafter"/>
</dbReference>
<feature type="region of interest" description="Disordered" evidence="14">
    <location>
        <begin position="401"/>
        <end position="432"/>
    </location>
</feature>
<comment type="subunit">
    <text evidence="13">Monomer.</text>
</comment>
<dbReference type="InterPro" id="IPR050116">
    <property type="entry name" value="DNA_polymerase-Y"/>
</dbReference>
<dbReference type="Proteomes" id="UP000182652">
    <property type="component" value="Unassembled WGS sequence"/>
</dbReference>
<evidence type="ECO:0000256" key="11">
    <source>
        <dbReference type="ARBA" id="ARBA00025589"/>
    </source>
</evidence>
<evidence type="ECO:0000313" key="17">
    <source>
        <dbReference type="Proteomes" id="UP000182652"/>
    </source>
</evidence>
<feature type="active site" evidence="13">
    <location>
        <position position="135"/>
    </location>
</feature>
<keyword evidence="7 13" id="KW-0227">DNA damage</keyword>
<comment type="subcellular location">
    <subcellularLocation>
        <location evidence="13">Cytoplasm</location>
    </subcellularLocation>
</comment>
<feature type="domain" description="UmuC" evidence="15">
    <location>
        <begin position="36"/>
        <end position="216"/>
    </location>
</feature>
<dbReference type="STRING" id="156980.SAMN04489745_2401"/>
<dbReference type="EMBL" id="FNSN01000003">
    <property type="protein sequence ID" value="SEC23813.1"/>
    <property type="molecule type" value="Genomic_DNA"/>
</dbReference>
<feature type="site" description="Substrate discrimination" evidence="13">
    <location>
        <position position="45"/>
    </location>
</feature>
<dbReference type="Pfam" id="PF11798">
    <property type="entry name" value="IMS_HHH"/>
    <property type="match status" value="1"/>
</dbReference>
<comment type="catalytic activity">
    <reaction evidence="12 13">
        <text>DNA(n) + a 2'-deoxyribonucleoside 5'-triphosphate = DNA(n+1) + diphosphate</text>
        <dbReference type="Rhea" id="RHEA:22508"/>
        <dbReference type="Rhea" id="RHEA-COMP:17339"/>
        <dbReference type="Rhea" id="RHEA-COMP:17340"/>
        <dbReference type="ChEBI" id="CHEBI:33019"/>
        <dbReference type="ChEBI" id="CHEBI:61560"/>
        <dbReference type="ChEBI" id="CHEBI:173112"/>
        <dbReference type="EC" id="2.7.7.7"/>
    </reaction>
</comment>
<evidence type="ECO:0000256" key="8">
    <source>
        <dbReference type="ARBA" id="ARBA00022842"/>
    </source>
</evidence>
<evidence type="ECO:0000256" key="14">
    <source>
        <dbReference type="SAM" id="MobiDB-lite"/>
    </source>
</evidence>
<dbReference type="GO" id="GO:0003887">
    <property type="term" value="F:DNA-directed DNA polymerase activity"/>
    <property type="evidence" value="ECO:0007669"/>
    <property type="project" value="UniProtKB-UniRule"/>
</dbReference>
<keyword evidence="13" id="KW-0963">Cytoplasm</keyword>
<dbReference type="Gene3D" id="3.30.70.270">
    <property type="match status" value="1"/>
</dbReference>
<keyword evidence="2 13" id="KW-0515">Mutator protein</keyword>
<organism evidence="16 17">
    <name type="scientific">Arthrobacter woluwensis</name>
    <dbReference type="NCBI Taxonomy" id="156980"/>
    <lineage>
        <taxon>Bacteria</taxon>
        <taxon>Bacillati</taxon>
        <taxon>Actinomycetota</taxon>
        <taxon>Actinomycetes</taxon>
        <taxon>Micrococcales</taxon>
        <taxon>Micrococcaceae</taxon>
        <taxon>Arthrobacter</taxon>
    </lineage>
</organism>
<accession>A0A1H4QVZ2</accession>
<dbReference type="InterPro" id="IPR043128">
    <property type="entry name" value="Rev_trsase/Diguanyl_cyclase"/>
</dbReference>
<keyword evidence="9 13" id="KW-0239">DNA-directed DNA polymerase</keyword>
<evidence type="ECO:0000256" key="2">
    <source>
        <dbReference type="ARBA" id="ARBA00022457"/>
    </source>
</evidence>
<keyword evidence="6 13" id="KW-0479">Metal-binding</keyword>
<dbReference type="Gene3D" id="1.10.150.20">
    <property type="entry name" value="5' to 3' exonuclease, C-terminal subdomain"/>
    <property type="match status" value="1"/>
</dbReference>
<evidence type="ECO:0000256" key="6">
    <source>
        <dbReference type="ARBA" id="ARBA00022723"/>
    </source>
</evidence>
<dbReference type="GO" id="GO:0006261">
    <property type="term" value="P:DNA-templated DNA replication"/>
    <property type="evidence" value="ECO:0007669"/>
    <property type="project" value="UniProtKB-UniRule"/>
</dbReference>
<evidence type="ECO:0000256" key="9">
    <source>
        <dbReference type="ARBA" id="ARBA00022932"/>
    </source>
</evidence>
<keyword evidence="10 13" id="KW-0234">DNA repair</keyword>
<dbReference type="InterPro" id="IPR043502">
    <property type="entry name" value="DNA/RNA_pol_sf"/>
</dbReference>
<dbReference type="InterPro" id="IPR017961">
    <property type="entry name" value="DNA_pol_Y-fam_little_finger"/>
</dbReference>
<dbReference type="SUPFAM" id="SSF56672">
    <property type="entry name" value="DNA/RNA polymerases"/>
    <property type="match status" value="1"/>
</dbReference>
<dbReference type="InterPro" id="IPR036775">
    <property type="entry name" value="DNA_pol_Y-fam_lit_finger_sf"/>
</dbReference>
<dbReference type="GO" id="GO:0003684">
    <property type="term" value="F:damaged DNA binding"/>
    <property type="evidence" value="ECO:0007669"/>
    <property type="project" value="InterPro"/>
</dbReference>
<evidence type="ECO:0000313" key="16">
    <source>
        <dbReference type="EMBL" id="SEC23813.1"/>
    </source>
</evidence>